<comment type="caution">
    <text evidence="1">The sequence shown here is derived from an EMBL/GenBank/DDBJ whole genome shotgun (WGS) entry which is preliminary data.</text>
</comment>
<gene>
    <name evidence="1" type="ORF">AVEN_273168_1</name>
</gene>
<evidence type="ECO:0000313" key="2">
    <source>
        <dbReference type="Proteomes" id="UP000499080"/>
    </source>
</evidence>
<proteinExistence type="predicted"/>
<protein>
    <recommendedName>
        <fullName evidence="3">Retrotransposon gag domain-containing protein</fullName>
    </recommendedName>
</protein>
<dbReference type="AlphaFoldDB" id="A0A4Y2W273"/>
<organism evidence="1 2">
    <name type="scientific">Araneus ventricosus</name>
    <name type="common">Orbweaver spider</name>
    <name type="synonym">Epeira ventricosa</name>
    <dbReference type="NCBI Taxonomy" id="182803"/>
    <lineage>
        <taxon>Eukaryota</taxon>
        <taxon>Metazoa</taxon>
        <taxon>Ecdysozoa</taxon>
        <taxon>Arthropoda</taxon>
        <taxon>Chelicerata</taxon>
        <taxon>Arachnida</taxon>
        <taxon>Araneae</taxon>
        <taxon>Araneomorphae</taxon>
        <taxon>Entelegynae</taxon>
        <taxon>Araneoidea</taxon>
        <taxon>Araneidae</taxon>
        <taxon>Araneus</taxon>
    </lineage>
</organism>
<reference evidence="1 2" key="1">
    <citation type="journal article" date="2019" name="Sci. Rep.">
        <title>Orb-weaving spider Araneus ventricosus genome elucidates the spidroin gene catalogue.</title>
        <authorList>
            <person name="Kono N."/>
            <person name="Nakamura H."/>
            <person name="Ohtoshi R."/>
            <person name="Moran D.A.P."/>
            <person name="Shinohara A."/>
            <person name="Yoshida Y."/>
            <person name="Fujiwara M."/>
            <person name="Mori M."/>
            <person name="Tomita M."/>
            <person name="Arakawa K."/>
        </authorList>
    </citation>
    <scope>NUCLEOTIDE SEQUENCE [LARGE SCALE GENOMIC DNA]</scope>
</reference>
<evidence type="ECO:0000313" key="1">
    <source>
        <dbReference type="EMBL" id="GBO30604.1"/>
    </source>
</evidence>
<name>A0A4Y2W273_ARAVE</name>
<sequence length="158" mass="17982">MIVWILCGIMCSLLYLGYLLSRFLDERQAPAVSESTHDNLSSSPRRDVTFGGTRSESVEEYIRRIELEAAVSGIGSRATLQLAIAGLHDNAARWYAFMNFRLEELTWFSFKSCLREQYAGVASPLIGAERLLQMKYTSGRLKPLSTKYQRHSLYLLFS</sequence>
<accession>A0A4Y2W273</accession>
<keyword evidence="2" id="KW-1185">Reference proteome</keyword>
<dbReference type="EMBL" id="BGPR01053797">
    <property type="protein sequence ID" value="GBO30604.1"/>
    <property type="molecule type" value="Genomic_DNA"/>
</dbReference>
<evidence type="ECO:0008006" key="3">
    <source>
        <dbReference type="Google" id="ProtNLM"/>
    </source>
</evidence>
<dbReference type="Proteomes" id="UP000499080">
    <property type="component" value="Unassembled WGS sequence"/>
</dbReference>